<evidence type="ECO:0000313" key="1">
    <source>
        <dbReference type="EMBL" id="KUE75331.1"/>
    </source>
</evidence>
<name>A0A0W7TNC9_9FIRM</name>
<dbReference type="RefSeq" id="WP_058723590.1">
    <property type="nucleotide sequence ID" value="NZ_LMUA01000023.1"/>
</dbReference>
<gene>
    <name evidence="1" type="ORF">ASJ35_14115</name>
</gene>
<dbReference type="AlphaFoldDB" id="A0A0W7TNC9"/>
<proteinExistence type="predicted"/>
<evidence type="ECO:0000313" key="2">
    <source>
        <dbReference type="Proteomes" id="UP000053433"/>
    </source>
</evidence>
<accession>A0A0W7TNC9</accession>
<dbReference type="EMBL" id="LMUA01000023">
    <property type="protein sequence ID" value="KUE75331.1"/>
    <property type="molecule type" value="Genomic_DNA"/>
</dbReference>
<comment type="caution">
    <text evidence="1">The sequence shown here is derived from an EMBL/GenBank/DDBJ whole genome shotgun (WGS) entry which is preliminary data.</text>
</comment>
<sequence length="97" mass="11110">MKEVFEKAILTYGQTAQEDVAIEEMSELIKAICKMRRAGVNEKPAAMDAIVDEIADVSIMMEQLCMMYECFDAVENRRQYKVRRLANRLKEAPACSK</sequence>
<dbReference type="SUPFAM" id="SSF101386">
    <property type="entry name" value="all-alpha NTP pyrophosphatases"/>
    <property type="match status" value="1"/>
</dbReference>
<protein>
    <recommendedName>
        <fullName evidence="3">NTP pyrophosphohydrolase MazG putative catalytic core domain-containing protein</fullName>
    </recommendedName>
</protein>
<evidence type="ECO:0008006" key="3">
    <source>
        <dbReference type="Google" id="ProtNLM"/>
    </source>
</evidence>
<dbReference type="Proteomes" id="UP000053433">
    <property type="component" value="Unassembled WGS sequence"/>
</dbReference>
<reference evidence="1 2" key="1">
    <citation type="submission" date="2015-10" db="EMBL/GenBank/DDBJ databases">
        <title>A novel member of the family Ruminococcaceae isolated from human faeces.</title>
        <authorList>
            <person name="Shkoporov A.N."/>
            <person name="Chaplin A.V."/>
            <person name="Motuzova O.V."/>
            <person name="Kafarskaia L.I."/>
            <person name="Efimov B.A."/>
        </authorList>
    </citation>
    <scope>NUCLEOTIDE SEQUENCE [LARGE SCALE GENOMIC DNA]</scope>
    <source>
        <strain evidence="1 2">668</strain>
    </source>
</reference>
<organism evidence="1 2">
    <name type="scientific">Ruthenibacterium lactatiformans</name>
    <dbReference type="NCBI Taxonomy" id="1550024"/>
    <lineage>
        <taxon>Bacteria</taxon>
        <taxon>Bacillati</taxon>
        <taxon>Bacillota</taxon>
        <taxon>Clostridia</taxon>
        <taxon>Eubacteriales</taxon>
        <taxon>Oscillospiraceae</taxon>
        <taxon>Ruthenibacterium</taxon>
    </lineage>
</organism>
<dbReference type="CDD" id="cd11539">
    <property type="entry name" value="NTP-PPase_u2"/>
    <property type="match status" value="1"/>
</dbReference>